<evidence type="ECO:0000259" key="3">
    <source>
        <dbReference type="Pfam" id="PF00823"/>
    </source>
</evidence>
<dbReference type="GO" id="GO:0052572">
    <property type="term" value="P:response to host immune response"/>
    <property type="evidence" value="ECO:0007669"/>
    <property type="project" value="TreeGrafter"/>
</dbReference>
<dbReference type="PANTHER" id="PTHR46766:SF1">
    <property type="entry name" value="GLUTAMINE-RICH PROTEIN 2"/>
    <property type="match status" value="1"/>
</dbReference>
<dbReference type="InterPro" id="IPR000030">
    <property type="entry name" value="PPE_dom"/>
</dbReference>
<dbReference type="SUPFAM" id="SSF140459">
    <property type="entry name" value="PE/PPE dimer-like"/>
    <property type="match status" value="1"/>
</dbReference>
<feature type="region of interest" description="Disordered" evidence="2">
    <location>
        <begin position="225"/>
        <end position="277"/>
    </location>
</feature>
<reference evidence="4 5" key="1">
    <citation type="submission" date="2017-10" db="EMBL/GenBank/DDBJ databases">
        <authorList>
            <consortium name="Urmite Genomes"/>
        </authorList>
    </citation>
    <scope>NUCLEOTIDE SEQUENCE [LARGE SCALE GENOMIC DNA]</scope>
    <source>
        <strain evidence="4 5">FB-527</strain>
    </source>
</reference>
<evidence type="ECO:0000256" key="2">
    <source>
        <dbReference type="SAM" id="MobiDB-lite"/>
    </source>
</evidence>
<keyword evidence="5" id="KW-1185">Reference proteome</keyword>
<comment type="caution">
    <text evidence="4">The sequence shown here is derived from an EMBL/GenBank/DDBJ whole genome shotgun (WGS) entry which is preliminary data.</text>
</comment>
<evidence type="ECO:0000256" key="1">
    <source>
        <dbReference type="ARBA" id="ARBA00010652"/>
    </source>
</evidence>
<organism evidence="4 5">
    <name type="scientific">Mycobacterium simulans</name>
    <dbReference type="NCBI Taxonomy" id="627089"/>
    <lineage>
        <taxon>Bacteria</taxon>
        <taxon>Bacillati</taxon>
        <taxon>Actinomycetota</taxon>
        <taxon>Actinomycetes</taxon>
        <taxon>Mycobacteriales</taxon>
        <taxon>Mycobacteriaceae</taxon>
        <taxon>Mycobacterium</taxon>
    </lineage>
</organism>
<comment type="similarity">
    <text evidence="1">Belongs to the mycobacterial PPE family.</text>
</comment>
<dbReference type="PANTHER" id="PTHR46766">
    <property type="entry name" value="GLUTAMINE-RICH PROTEIN 2"/>
    <property type="match status" value="1"/>
</dbReference>
<feature type="compositionally biased region" description="Low complexity" evidence="2">
    <location>
        <begin position="259"/>
        <end position="277"/>
    </location>
</feature>
<dbReference type="EMBL" id="OCTY01000002">
    <property type="protein sequence ID" value="SOJ54183.1"/>
    <property type="molecule type" value="Genomic_DNA"/>
</dbReference>
<sequence length="277" mass="27991">MSMAAAGAAQVAWLTTAASQAQRTATAAKAAAAAYKTTFAMTVPPPVIAANRALLTTLVATNFPGRNTPAIAATEVHYARMWTRNATAMYEYASASAAAATLTPFTPPAQASVSEGLASLQQLITALPIALQGLASSHVSITAREIASLPLRGIRIATIPATYITAALSGKNVGNMLERLSNLPAMLAALVPGGLGPAGPGTVHTLSGPMSAGLGQAATIGTVVGAPGRGCARPRRQDGSRHSPDGRDEPDRNPLDRNGLAALAGRAGSAVVSVRNK</sequence>
<dbReference type="InterPro" id="IPR038332">
    <property type="entry name" value="PPE_sf"/>
</dbReference>
<feature type="domain" description="PPE" evidence="3">
    <location>
        <begin position="2"/>
        <end position="102"/>
    </location>
</feature>
<dbReference type="Proteomes" id="UP000554965">
    <property type="component" value="Unassembled WGS sequence"/>
</dbReference>
<accession>A0A7Z7N8Z2</accession>
<name>A0A7Z7N8Z2_9MYCO</name>
<dbReference type="AlphaFoldDB" id="A0A7Z7N8Z2"/>
<evidence type="ECO:0000313" key="5">
    <source>
        <dbReference type="Proteomes" id="UP000554965"/>
    </source>
</evidence>
<evidence type="ECO:0000313" key="4">
    <source>
        <dbReference type="EMBL" id="SOJ54183.1"/>
    </source>
</evidence>
<protein>
    <submittedName>
        <fullName evidence="4">Putative PPE family protein PPE32</fullName>
    </submittedName>
</protein>
<dbReference type="Gene3D" id="1.20.1260.20">
    <property type="entry name" value="PPE superfamily"/>
    <property type="match status" value="1"/>
</dbReference>
<dbReference type="Pfam" id="PF00823">
    <property type="entry name" value="PPE"/>
    <property type="match status" value="1"/>
</dbReference>
<gene>
    <name evidence="4" type="ORF">MSIMFB_01682</name>
</gene>
<proteinExistence type="inferred from homology"/>
<feature type="compositionally biased region" description="Basic and acidic residues" evidence="2">
    <location>
        <begin position="235"/>
        <end position="255"/>
    </location>
</feature>